<dbReference type="InterPro" id="IPR001584">
    <property type="entry name" value="Integrase_cat-core"/>
</dbReference>
<comment type="caution">
    <text evidence="3">The sequence shown here is derived from an EMBL/GenBank/DDBJ whole genome shotgun (WGS) entry which is preliminary data.</text>
</comment>
<feature type="domain" description="Integrase catalytic" evidence="2">
    <location>
        <begin position="1"/>
        <end position="110"/>
    </location>
</feature>
<feature type="compositionally biased region" description="Polar residues" evidence="1">
    <location>
        <begin position="67"/>
        <end position="77"/>
    </location>
</feature>
<dbReference type="InterPro" id="IPR012337">
    <property type="entry name" value="RNaseH-like_sf"/>
</dbReference>
<name>A0A7Y8GVR4_9BURK</name>
<dbReference type="PANTHER" id="PTHR10948">
    <property type="entry name" value="TRANSPOSASE"/>
    <property type="match status" value="1"/>
</dbReference>
<dbReference type="GO" id="GO:0004803">
    <property type="term" value="F:transposase activity"/>
    <property type="evidence" value="ECO:0007669"/>
    <property type="project" value="TreeGrafter"/>
</dbReference>
<evidence type="ECO:0000259" key="2">
    <source>
        <dbReference type="PROSITE" id="PS50994"/>
    </source>
</evidence>
<dbReference type="GO" id="GO:0015074">
    <property type="term" value="P:DNA integration"/>
    <property type="evidence" value="ECO:0007669"/>
    <property type="project" value="InterPro"/>
</dbReference>
<evidence type="ECO:0000256" key="1">
    <source>
        <dbReference type="SAM" id="MobiDB-lite"/>
    </source>
</evidence>
<dbReference type="NCBIfam" id="NF033563">
    <property type="entry name" value="transpos_IS30"/>
    <property type="match status" value="1"/>
</dbReference>
<dbReference type="InterPro" id="IPR053392">
    <property type="entry name" value="Transposase_IS30-like"/>
</dbReference>
<dbReference type="GO" id="GO:0005829">
    <property type="term" value="C:cytosol"/>
    <property type="evidence" value="ECO:0007669"/>
    <property type="project" value="TreeGrafter"/>
</dbReference>
<reference evidence="3 4" key="1">
    <citation type="submission" date="2019-09" db="EMBL/GenBank/DDBJ databases">
        <title>Hydrogenophaga aromatica sp. nov., isolated from a para-xylene-degrading enrichment culture.</title>
        <authorList>
            <person name="Tancsics A."/>
            <person name="Banerjee S."/>
        </authorList>
    </citation>
    <scope>NUCLEOTIDE SEQUENCE [LARGE SCALE GENOMIC DNA]</scope>
    <source>
        <strain evidence="3 4">D2P1</strain>
    </source>
</reference>
<dbReference type="InterPro" id="IPR051917">
    <property type="entry name" value="Transposase-Integrase"/>
</dbReference>
<protein>
    <submittedName>
        <fullName evidence="3">IS30 family transposase</fullName>
    </submittedName>
</protein>
<dbReference type="AlphaFoldDB" id="A0A7Y8GVR4"/>
<dbReference type="GO" id="GO:0032196">
    <property type="term" value="P:transposition"/>
    <property type="evidence" value="ECO:0007669"/>
    <property type="project" value="TreeGrafter"/>
</dbReference>
<dbReference type="SUPFAM" id="SSF53098">
    <property type="entry name" value="Ribonuclease H-like"/>
    <property type="match status" value="1"/>
</dbReference>
<dbReference type="PANTHER" id="PTHR10948:SF23">
    <property type="entry name" value="TRANSPOSASE INSI FOR INSERTION SEQUENCE ELEMENT IS30A-RELATED"/>
    <property type="match status" value="1"/>
</dbReference>
<keyword evidence="4" id="KW-1185">Reference proteome</keyword>
<dbReference type="PROSITE" id="PS50994">
    <property type="entry name" value="INTEGRASE"/>
    <property type="match status" value="1"/>
</dbReference>
<organism evidence="3 4">
    <name type="scientific">Hydrogenophaga aromaticivorans</name>
    <dbReference type="NCBI Taxonomy" id="2610898"/>
    <lineage>
        <taxon>Bacteria</taxon>
        <taxon>Pseudomonadati</taxon>
        <taxon>Pseudomonadota</taxon>
        <taxon>Betaproteobacteria</taxon>
        <taxon>Burkholderiales</taxon>
        <taxon>Comamonadaceae</taxon>
        <taxon>Hydrogenophaga</taxon>
    </lineage>
</organism>
<feature type="region of interest" description="Disordered" evidence="1">
    <location>
        <begin position="65"/>
        <end position="89"/>
    </location>
</feature>
<accession>A0A7Y8GVR4</accession>
<gene>
    <name evidence="3" type="ORF">F3K02_07055</name>
</gene>
<dbReference type="EMBL" id="VYGV01000006">
    <property type="protein sequence ID" value="NWF45009.1"/>
    <property type="molecule type" value="Genomic_DNA"/>
</dbReference>
<proteinExistence type="predicted"/>
<evidence type="ECO:0000313" key="3">
    <source>
        <dbReference type="EMBL" id="NWF45009.1"/>
    </source>
</evidence>
<sequence length="110" mass="12646">MLIKLHGFKPASAVNVLQAFSDKLLRLAEPMCQSMTYDQCREKAMHRELSRRTDIAVYFCYPHSPWQRGSNENSNELVRQYQPKGSDLSGYSQEQLDAIADQINNPPWKG</sequence>
<dbReference type="Proteomes" id="UP000545507">
    <property type="component" value="Unassembled WGS sequence"/>
</dbReference>
<evidence type="ECO:0000313" key="4">
    <source>
        <dbReference type="Proteomes" id="UP000545507"/>
    </source>
</evidence>